<feature type="repeat" description="WD" evidence="3">
    <location>
        <begin position="194"/>
        <end position="236"/>
    </location>
</feature>
<evidence type="ECO:0000259" key="5">
    <source>
        <dbReference type="Pfam" id="PF04003"/>
    </source>
</evidence>
<dbReference type="Pfam" id="PF04003">
    <property type="entry name" value="Utp12"/>
    <property type="match status" value="1"/>
</dbReference>
<dbReference type="AlphaFoldDB" id="A0A178UCI2"/>
<organism evidence="6 7">
    <name type="scientific">Arabidopsis thaliana</name>
    <name type="common">Mouse-ear cress</name>
    <dbReference type="NCBI Taxonomy" id="3702"/>
    <lineage>
        <taxon>Eukaryota</taxon>
        <taxon>Viridiplantae</taxon>
        <taxon>Streptophyta</taxon>
        <taxon>Embryophyta</taxon>
        <taxon>Tracheophyta</taxon>
        <taxon>Spermatophyta</taxon>
        <taxon>Magnoliopsida</taxon>
        <taxon>eudicotyledons</taxon>
        <taxon>Gunneridae</taxon>
        <taxon>Pentapetalae</taxon>
        <taxon>rosids</taxon>
        <taxon>malvids</taxon>
        <taxon>Brassicales</taxon>
        <taxon>Brassicaceae</taxon>
        <taxon>Camelineae</taxon>
        <taxon>Arabidopsis</taxon>
    </lineage>
</organism>
<dbReference type="PANTHER" id="PTHR45290:SF1">
    <property type="entry name" value="OS03G0300300 PROTEIN"/>
    <property type="match status" value="1"/>
</dbReference>
<feature type="repeat" description="WD" evidence="3">
    <location>
        <begin position="12"/>
        <end position="42"/>
    </location>
</feature>
<dbReference type="PANTHER" id="PTHR45290">
    <property type="entry name" value="OS03G0300300 PROTEIN"/>
    <property type="match status" value="1"/>
</dbReference>
<dbReference type="InterPro" id="IPR007148">
    <property type="entry name" value="SSU_processome_Utp12"/>
</dbReference>
<dbReference type="ExpressionAtlas" id="A0A178UCI2">
    <property type="expression patterns" value="baseline and differential"/>
</dbReference>
<dbReference type="Pfam" id="PF00400">
    <property type="entry name" value="WD40"/>
    <property type="match status" value="4"/>
</dbReference>
<comment type="caution">
    <text evidence="6">The sequence shown here is derived from an EMBL/GenBank/DDBJ whole genome shotgun (WGS) entry which is preliminary data.</text>
</comment>
<evidence type="ECO:0000256" key="4">
    <source>
        <dbReference type="SAM" id="MobiDB-lite"/>
    </source>
</evidence>
<dbReference type="InterPro" id="IPR001680">
    <property type="entry name" value="WD40_rpt"/>
</dbReference>
<dbReference type="SMART" id="SM00320">
    <property type="entry name" value="WD40"/>
    <property type="match status" value="4"/>
</dbReference>
<dbReference type="GO" id="GO:0005730">
    <property type="term" value="C:nucleolus"/>
    <property type="evidence" value="ECO:0007669"/>
    <property type="project" value="UniProtKB-SubCell"/>
</dbReference>
<comment type="subcellular location">
    <subcellularLocation>
        <location evidence="1">Nucleus</location>
        <location evidence="1">Nucleolus</location>
    </subcellularLocation>
</comment>
<reference evidence="7" key="1">
    <citation type="journal article" date="2016" name="Proc. Natl. Acad. Sci. U.S.A.">
        <title>Chromosome-level assembly of Arabidopsis thaliana Ler reveals the extent of translocation and inversion polymorphisms.</title>
        <authorList>
            <person name="Zapata L."/>
            <person name="Ding J."/>
            <person name="Willing E.M."/>
            <person name="Hartwig B."/>
            <person name="Bezdan D."/>
            <person name="Jiao W.B."/>
            <person name="Patel V."/>
            <person name="Velikkakam James G."/>
            <person name="Koornneef M."/>
            <person name="Ossowski S."/>
            <person name="Schneeberger K."/>
        </authorList>
    </citation>
    <scope>NUCLEOTIDE SEQUENCE [LARGE SCALE GENOMIC DNA]</scope>
    <source>
        <strain evidence="7">cv. Landsberg erecta</strain>
    </source>
</reference>
<name>A0A178UCI2_ARATH</name>
<evidence type="ECO:0000256" key="2">
    <source>
        <dbReference type="ARBA" id="ARBA00023242"/>
    </source>
</evidence>
<dbReference type="Gene3D" id="2.130.10.10">
    <property type="entry name" value="YVTN repeat-like/Quinoprotein amine dehydrogenase"/>
    <property type="match status" value="1"/>
</dbReference>
<accession>A0A178UCI2</accession>
<protein>
    <recommendedName>
        <fullName evidence="5">Small-subunit processome Utp12 domain-containing protein</fullName>
    </recommendedName>
</protein>
<feature type="domain" description="Small-subunit processome Utp12" evidence="5">
    <location>
        <begin position="538"/>
        <end position="629"/>
    </location>
</feature>
<evidence type="ECO:0000313" key="6">
    <source>
        <dbReference type="EMBL" id="OAO90867.1"/>
    </source>
</evidence>
<dbReference type="SUPFAM" id="SSF50998">
    <property type="entry name" value="Quinoprotein alcohol dehydrogenase-like"/>
    <property type="match status" value="1"/>
</dbReference>
<gene>
    <name evidence="6" type="ordered locus">AXX17_At5g10940</name>
</gene>
<dbReference type="PROSITE" id="PS50082">
    <property type="entry name" value="WD_REPEATS_2"/>
    <property type="match status" value="2"/>
</dbReference>
<keyword evidence="2" id="KW-0539">Nucleus</keyword>
<proteinExistence type="predicted"/>
<evidence type="ECO:0000256" key="1">
    <source>
        <dbReference type="ARBA" id="ARBA00004604"/>
    </source>
</evidence>
<dbReference type="EMBL" id="LUHQ01000005">
    <property type="protein sequence ID" value="OAO90867.1"/>
    <property type="molecule type" value="Genomic_DNA"/>
</dbReference>
<dbReference type="Proteomes" id="UP000078284">
    <property type="component" value="Chromosome 5"/>
</dbReference>
<evidence type="ECO:0000313" key="7">
    <source>
        <dbReference type="Proteomes" id="UP000078284"/>
    </source>
</evidence>
<sequence>MNLVNIKDVLTSFSPALDYLALSTGDGRIKIWDTVKGQVQTEFADIASTEETNIYTKVGKGHLSVDYTCMKWLSLEKKKKRKLGTSVLVLGTGGGDVLALDVASGQLKWRISDCHPGGVNAVSSSAKASCIYSGGADGMVCQIDPHSGNLIRKFKASTKTVSSLCVSPDGKILVTASTQLKTFNCSDLKKIQKFTGHPGVVRCVAFTEDGKYVLSSAVGERYIAVWKTDGAKKQSASCVLALEHPPVFVDSWGETNEKGLYVLAISEIGVCYFWYGSNVEELCNATPTKVALATADSSLKPYKSSLPLIFAAKLQGILKPGSAHAFIASGLLVKPSFQKMVLQLGNDLVLNASKDGILLPITQSVSKSSKRQGVQNKGIFYGLYLLLNHETSNKVNKLIRLFLFIWSLYYESKLTNLCKDFRGATDVSSDMLNPVVSSSQYGGSLSSILSFTTLDRAHAEDALLPIARVADLHEKKSVQLHSSDKDTYMVDQSHADHVETFSMEDKLRSLGILGGTDEHKNLSYASIIDGTDLKAYLPPKKLKSAVLSMEPSTAFKTLEALAAMWQTRACGGRHLLPWIYSIMVNHSHYIMSQEPKDQQLHNTLVKITKSRGTALQQLLQLSGRLQLVTAQINKAAGSQTQITAHDQEIDESEDEEEDVEDHFYGENDNESDLSSDDGKDKDDSLMET</sequence>
<feature type="compositionally biased region" description="Acidic residues" evidence="4">
    <location>
        <begin position="648"/>
        <end position="660"/>
    </location>
</feature>
<keyword evidence="3" id="KW-0853">WD repeat</keyword>
<dbReference type="InterPro" id="IPR011047">
    <property type="entry name" value="Quinoprotein_ADH-like_sf"/>
</dbReference>
<feature type="region of interest" description="Disordered" evidence="4">
    <location>
        <begin position="636"/>
        <end position="688"/>
    </location>
</feature>
<dbReference type="InterPro" id="IPR015943">
    <property type="entry name" value="WD40/YVTN_repeat-like_dom_sf"/>
</dbReference>
<feature type="compositionally biased region" description="Basic and acidic residues" evidence="4">
    <location>
        <begin position="676"/>
        <end position="688"/>
    </location>
</feature>
<evidence type="ECO:0000256" key="3">
    <source>
        <dbReference type="PROSITE-ProRule" id="PRU00221"/>
    </source>
</evidence>